<feature type="compositionally biased region" description="Polar residues" evidence="7">
    <location>
        <begin position="1741"/>
        <end position="1753"/>
    </location>
</feature>
<feature type="domain" description="Methionyl/Valyl/Leucyl/Isoleucyl-tRNA synthetase anticodon-binding" evidence="8">
    <location>
        <begin position="1296"/>
        <end position="1402"/>
    </location>
</feature>
<dbReference type="SUPFAM" id="SSF52374">
    <property type="entry name" value="Nucleotidylyl transferase"/>
    <property type="match status" value="1"/>
</dbReference>
<name>A0ABQ9XSB3_9EUKA</name>
<dbReference type="EMBL" id="JARBJD010000090">
    <property type="protein sequence ID" value="KAK2953501.1"/>
    <property type="molecule type" value="Genomic_DNA"/>
</dbReference>
<feature type="region of interest" description="Disordered" evidence="7">
    <location>
        <begin position="1405"/>
        <end position="1446"/>
    </location>
</feature>
<feature type="compositionally biased region" description="Polar residues" evidence="7">
    <location>
        <begin position="503"/>
        <end position="530"/>
    </location>
</feature>
<keyword evidence="6" id="KW-0030">Aminoacyl-tRNA synthetase</keyword>
<keyword evidence="3" id="KW-0547">Nucleotide-binding</keyword>
<dbReference type="Proteomes" id="UP001281761">
    <property type="component" value="Unassembled WGS sequence"/>
</dbReference>
<evidence type="ECO:0000256" key="4">
    <source>
        <dbReference type="ARBA" id="ARBA00022840"/>
    </source>
</evidence>
<feature type="compositionally biased region" description="Polar residues" evidence="7">
    <location>
        <begin position="1017"/>
        <end position="1026"/>
    </location>
</feature>
<feature type="region of interest" description="Disordered" evidence="7">
    <location>
        <begin position="987"/>
        <end position="1033"/>
    </location>
</feature>
<feature type="region of interest" description="Disordered" evidence="7">
    <location>
        <begin position="1165"/>
        <end position="1257"/>
    </location>
</feature>
<feature type="compositionally biased region" description="Polar residues" evidence="7">
    <location>
        <begin position="1505"/>
        <end position="1519"/>
    </location>
</feature>
<dbReference type="GO" id="GO:0004823">
    <property type="term" value="F:leucine-tRNA ligase activity"/>
    <property type="evidence" value="ECO:0007669"/>
    <property type="project" value="UniProtKB-EC"/>
</dbReference>
<evidence type="ECO:0000313" key="10">
    <source>
        <dbReference type="Proteomes" id="UP001281761"/>
    </source>
</evidence>
<feature type="region of interest" description="Disordered" evidence="7">
    <location>
        <begin position="497"/>
        <end position="548"/>
    </location>
</feature>
<dbReference type="InterPro" id="IPR009080">
    <property type="entry name" value="tRNAsynth_Ia_anticodon-bd"/>
</dbReference>
<protein>
    <submittedName>
        <fullName evidence="9">Leucine--tRNA ligase</fullName>
        <ecNumber evidence="9">6.1.1.4</ecNumber>
    </submittedName>
</protein>
<feature type="region of interest" description="Disordered" evidence="7">
    <location>
        <begin position="1081"/>
        <end position="1123"/>
    </location>
</feature>
<keyword evidence="4" id="KW-0067">ATP-binding</keyword>
<evidence type="ECO:0000256" key="2">
    <source>
        <dbReference type="ARBA" id="ARBA00022598"/>
    </source>
</evidence>
<feature type="compositionally biased region" description="Polar residues" evidence="7">
    <location>
        <begin position="1531"/>
        <end position="1542"/>
    </location>
</feature>
<evidence type="ECO:0000256" key="5">
    <source>
        <dbReference type="ARBA" id="ARBA00022917"/>
    </source>
</evidence>
<dbReference type="InterPro" id="IPR009008">
    <property type="entry name" value="Val/Leu/Ile-tRNA-synth_edit"/>
</dbReference>
<evidence type="ECO:0000256" key="6">
    <source>
        <dbReference type="ARBA" id="ARBA00023146"/>
    </source>
</evidence>
<keyword evidence="10" id="KW-1185">Reference proteome</keyword>
<evidence type="ECO:0000256" key="1">
    <source>
        <dbReference type="ARBA" id="ARBA00005594"/>
    </source>
</evidence>
<dbReference type="Gene3D" id="3.40.50.620">
    <property type="entry name" value="HUPs"/>
    <property type="match status" value="2"/>
</dbReference>
<feature type="region of interest" description="Disordered" evidence="7">
    <location>
        <begin position="1505"/>
        <end position="1545"/>
    </location>
</feature>
<evidence type="ECO:0000256" key="7">
    <source>
        <dbReference type="SAM" id="MobiDB-lite"/>
    </source>
</evidence>
<dbReference type="EC" id="6.1.1.4" evidence="9"/>
<dbReference type="Gene3D" id="3.90.740.10">
    <property type="entry name" value="Valyl/Leucyl/Isoleucyl-tRNA synthetase, editing domain"/>
    <property type="match status" value="1"/>
</dbReference>
<feature type="compositionally biased region" description="Basic and acidic residues" evidence="7">
    <location>
        <begin position="1420"/>
        <end position="1434"/>
    </location>
</feature>
<keyword evidence="5" id="KW-0648">Protein biosynthesis</keyword>
<dbReference type="SUPFAM" id="SSF50677">
    <property type="entry name" value="ValRS/IleRS/LeuRS editing domain"/>
    <property type="match status" value="1"/>
</dbReference>
<reference evidence="9 10" key="1">
    <citation type="journal article" date="2022" name="bioRxiv">
        <title>Genomics of Preaxostyla Flagellates Illuminates Evolutionary Transitions and the Path Towards Mitochondrial Loss.</title>
        <authorList>
            <person name="Novak L.V.F."/>
            <person name="Treitli S.C."/>
            <person name="Pyrih J."/>
            <person name="Halakuc P."/>
            <person name="Pipaliya S.V."/>
            <person name="Vacek V."/>
            <person name="Brzon O."/>
            <person name="Soukal P."/>
            <person name="Eme L."/>
            <person name="Dacks J.B."/>
            <person name="Karnkowska A."/>
            <person name="Elias M."/>
            <person name="Hampl V."/>
        </authorList>
    </citation>
    <scope>NUCLEOTIDE SEQUENCE [LARGE SCALE GENOMIC DNA]</scope>
    <source>
        <strain evidence="9">NAU3</strain>
        <tissue evidence="9">Gut</tissue>
    </source>
</reference>
<sequence length="1760" mass="198323">MLSPQFRILKDIADFSKTKWENEHTFEVAADPYGERPKKTITTPMPYTDSLMSINRASALTTSDVYANYASMKGFNVLYSLNFHFSGTRIKSRSIQLKKELEGIQSTIPERLLVSGRDSEFQNKAPNEKTNMNISGLLMKCGVSEANLPAFEHEEEWMRYFAECGKRDAIKLGLRVDWRRSIIASKMNPYFVSFVNWQMTKLQEHGHAQKARIPMIWSERLSQPCLDHDRIEGASSTPMEYQLIKHSLLVLPDIFHFPSPVDLESLESEDQSSPKSKYFSMKPTKYQDLVNRQGRIFCLSTTARPESIATTVGVFVHPKAVHGGYMMPNGDIFICTSRAAHNIYFQHCSTLEAAGVSWEETRVFTVSAQDLIGLPVDPNLLVNSSPIHTSSHRHLHDIPTPATKTKCIILPGRFINDQQGTGFVEARPGDNVDQFILFKSMIKNNEMPNTEYTKDIEWDAEENYFGSVKIDHPDLDDPKQKKLLFDIQIPKENARKQRLAENHATQNADPTDTPSSNTNDESTPTQNKPQTVAPPLTPTSIPQTIQPVTFSSEPIKKPAFRSLAPMLLTPDISTHTRPIYLTTANVIELYAKDANHPTKDEIKAAVDWMLNVSFSYGTIAVGRFKGLGVREARVAAKEYLFENDGAIEYYETSVKTVSTAGDECVVRMGEEWVLTYSDEEWRDQVQIFMQQLDVGGSDSLRLYLQSAIQNIKDRPFTHRDGMGVPLCLDPIDTRFIEPLTDSTVYPALYTIAHLFNEGIRTNNPDNPLFTIDPDLLTPEVWEYILNDGPIPDETVKIPLDVWKRKENPQASVSPQLHQMIEVKGIPIEALNYIKHEYNYWYPIDLRVLGVHLRRNHLIYSLFMHTDLLPLSKFPRKVLVLPEMTVEGRDPHMTSKYFTPFTNTIDELSADGMRVGIVKARKQKRGREDLDFSRQIATDTNMILLKELVFMEQVFQVNNFDLNDIDDIKPEVHGPWLIDYSDAKKGDFSKKTRVDSEGELGESGIHTVHSMQKLKSRPGSTTPSPSDNGFPRNDMIQKQRNDLSLMFYGFSTTVLPDHILSLRERPQSLKRREHNRIHKMVAPQTHSFSSPSNVSSSHPLSPSTTLADVQNGVPDGIPDTIPTSIPGSTDMIVLNGSYESYILTENSVQPVLIQVNDDHTPQVTIASPKQTEQHLEPTKSSPPVRLFFEGKNPSLANSLGSLGKRASPPKRGASNKSKIGMQLSTSCTHLEETDNSSSEASDSEEYEHSDPEYASGEVGDYSNPLEQFYFNLSEDADSEETFGALVFHSQILHALDLADTFYERGEFDSVVDLCLSQLRQARDEYLGRSGDHVSISLLRFYSLALVLMMSPITPHWAEFIYCRIFKLKGSVRKSLWPTVGKSDRRLLRANAFVGTVVKQVQDLLSQKATTAPKKPKAKKPKKEEEKREEDGKEDSTPILKPTPSTMSANDDVLVVGHRHHPDTLLNATTPIPTPTLPSIRATQQQFLSLVFDHSTTVNAINTPVPSLTSSVHGPISQQSPYLEAPSPDVPRASTTTTPQNIDDPTSLDRVRFHLGPNLPNTAIIFVANGYTDNQQKIITMMENLWEEGQNELDSRVAEQVKALYGIKDGDGRAMNNSMKFVQSIKKAYLVDGVSAFDHTFPFVESSIIQVNKDYIHQSTLTFIKHIFVISKTSRFPRFLDQIPSLSKEQRDLVEPEKPIVALFFLDDEQPVTSDEDSLHFASINRELRKKVLTELQEAEDSAMSQFQEQDQLSPAVTPLPS</sequence>
<comment type="similarity">
    <text evidence="1">Belongs to the class-I aminoacyl-tRNA synthetase family.</text>
</comment>
<dbReference type="PANTHER" id="PTHR45794">
    <property type="entry name" value="LEUCYL-TRNA SYNTHETASE"/>
    <property type="match status" value="1"/>
</dbReference>
<organism evidence="9 10">
    <name type="scientific">Blattamonas nauphoetae</name>
    <dbReference type="NCBI Taxonomy" id="2049346"/>
    <lineage>
        <taxon>Eukaryota</taxon>
        <taxon>Metamonada</taxon>
        <taxon>Preaxostyla</taxon>
        <taxon>Oxymonadida</taxon>
        <taxon>Blattamonas</taxon>
    </lineage>
</organism>
<proteinExistence type="inferred from homology"/>
<dbReference type="SUPFAM" id="SSF47323">
    <property type="entry name" value="Anticodon-binding domain of a subclass of class I aminoacyl-tRNA synthetases"/>
    <property type="match status" value="1"/>
</dbReference>
<feature type="compositionally biased region" description="Polar residues" evidence="7">
    <location>
        <begin position="538"/>
        <end position="548"/>
    </location>
</feature>
<dbReference type="InterPro" id="IPR004493">
    <property type="entry name" value="Leu-tRNA-synth_Ia_arc/euk"/>
</dbReference>
<dbReference type="Pfam" id="PF08264">
    <property type="entry name" value="Anticodon_1"/>
    <property type="match status" value="1"/>
</dbReference>
<feature type="compositionally biased region" description="Low complexity" evidence="7">
    <location>
        <begin position="1086"/>
        <end position="1102"/>
    </location>
</feature>
<feature type="region of interest" description="Disordered" evidence="7">
    <location>
        <begin position="1739"/>
        <end position="1760"/>
    </location>
</feature>
<keyword evidence="2 9" id="KW-0436">Ligase</keyword>
<dbReference type="PANTHER" id="PTHR45794:SF1">
    <property type="entry name" value="LEUCINE--TRNA LIGASE, CYTOPLASMIC"/>
    <property type="match status" value="1"/>
</dbReference>
<evidence type="ECO:0000313" key="9">
    <source>
        <dbReference type="EMBL" id="KAK2953501.1"/>
    </source>
</evidence>
<gene>
    <name evidence="9" type="ORF">BLNAU_11501</name>
</gene>
<feature type="compositionally biased region" description="Polar residues" evidence="7">
    <location>
        <begin position="1213"/>
        <end position="1227"/>
    </location>
</feature>
<comment type="caution">
    <text evidence="9">The sequence shown here is derived from an EMBL/GenBank/DDBJ whole genome shotgun (WGS) entry which is preliminary data.</text>
</comment>
<dbReference type="InterPro" id="IPR014729">
    <property type="entry name" value="Rossmann-like_a/b/a_fold"/>
</dbReference>
<dbReference type="InterPro" id="IPR013155">
    <property type="entry name" value="M/V/L/I-tRNA-synth_anticd-bd"/>
</dbReference>
<evidence type="ECO:0000259" key="8">
    <source>
        <dbReference type="Pfam" id="PF08264"/>
    </source>
</evidence>
<evidence type="ECO:0000256" key="3">
    <source>
        <dbReference type="ARBA" id="ARBA00022741"/>
    </source>
</evidence>
<accession>A0ABQ9XSB3</accession>